<evidence type="ECO:0000256" key="1">
    <source>
        <dbReference type="ARBA" id="ARBA00023015"/>
    </source>
</evidence>
<feature type="domain" description="HTH marR-type" evidence="4">
    <location>
        <begin position="4"/>
        <end position="136"/>
    </location>
</feature>
<evidence type="ECO:0000313" key="6">
    <source>
        <dbReference type="Proteomes" id="UP001163127"/>
    </source>
</evidence>
<sequence>MQDYKQFGFVTNLVARQLERRMAEALRPLDLTPAYLPVIISLSRHQPKTQAELATTLDIRQPTMAQTLGRMERDGLITRTPDGRDRRATSITLTDKTMGLIGQIQDLASDIIDKALEDLSPERRTQLINDLNTVSRSLAQ</sequence>
<organism evidence="5 6">
    <name type="scientific">Actinomyces naeslundii</name>
    <dbReference type="NCBI Taxonomy" id="1655"/>
    <lineage>
        <taxon>Bacteria</taxon>
        <taxon>Bacillati</taxon>
        <taxon>Actinomycetota</taxon>
        <taxon>Actinomycetes</taxon>
        <taxon>Actinomycetales</taxon>
        <taxon>Actinomycetaceae</taxon>
        <taxon>Actinomyces</taxon>
    </lineage>
</organism>
<dbReference type="PRINTS" id="PR00598">
    <property type="entry name" value="HTHMARR"/>
</dbReference>
<accession>A0AA47IR19</accession>
<dbReference type="GO" id="GO:0003677">
    <property type="term" value="F:DNA binding"/>
    <property type="evidence" value="ECO:0007669"/>
    <property type="project" value="UniProtKB-KW"/>
</dbReference>
<dbReference type="Proteomes" id="UP001163127">
    <property type="component" value="Chromosome"/>
</dbReference>
<gene>
    <name evidence="5" type="ORF">OFA60_05005</name>
</gene>
<dbReference type="SMART" id="SM00347">
    <property type="entry name" value="HTH_MARR"/>
    <property type="match status" value="1"/>
</dbReference>
<dbReference type="Gene3D" id="1.10.10.10">
    <property type="entry name" value="Winged helix-like DNA-binding domain superfamily/Winged helix DNA-binding domain"/>
    <property type="match status" value="1"/>
</dbReference>
<evidence type="ECO:0000256" key="3">
    <source>
        <dbReference type="ARBA" id="ARBA00023163"/>
    </source>
</evidence>
<dbReference type="PROSITE" id="PS50995">
    <property type="entry name" value="HTH_MARR_2"/>
    <property type="match status" value="1"/>
</dbReference>
<dbReference type="GO" id="GO:0003700">
    <property type="term" value="F:DNA-binding transcription factor activity"/>
    <property type="evidence" value="ECO:0007669"/>
    <property type="project" value="InterPro"/>
</dbReference>
<dbReference type="PANTHER" id="PTHR42756:SF1">
    <property type="entry name" value="TRANSCRIPTIONAL REPRESSOR OF EMRAB OPERON"/>
    <property type="match status" value="1"/>
</dbReference>
<dbReference type="Pfam" id="PF12802">
    <property type="entry name" value="MarR_2"/>
    <property type="match status" value="1"/>
</dbReference>
<dbReference type="InterPro" id="IPR000835">
    <property type="entry name" value="HTH_MarR-typ"/>
</dbReference>
<dbReference type="RefSeq" id="WP_076133075.1">
    <property type="nucleotide sequence ID" value="NZ_CP113787.1"/>
</dbReference>
<evidence type="ECO:0000313" key="5">
    <source>
        <dbReference type="EMBL" id="WAL43909.1"/>
    </source>
</evidence>
<keyword evidence="3" id="KW-0804">Transcription</keyword>
<dbReference type="EMBL" id="CP113787">
    <property type="protein sequence ID" value="WAL43909.1"/>
    <property type="molecule type" value="Genomic_DNA"/>
</dbReference>
<dbReference type="InterPro" id="IPR011991">
    <property type="entry name" value="ArsR-like_HTH"/>
</dbReference>
<reference evidence="5" key="1">
    <citation type="submission" date="2022-11" db="EMBL/GenBank/DDBJ databases">
        <title>Dental biofilm bacteria. Genome sequencing and assembly.</title>
        <authorList>
            <person name="Robertsson C."/>
        </authorList>
    </citation>
    <scope>NUCLEOTIDE SEQUENCE</scope>
    <source>
        <strain evidence="5">CW</strain>
    </source>
</reference>
<keyword evidence="2" id="KW-0238">DNA-binding</keyword>
<evidence type="ECO:0000256" key="2">
    <source>
        <dbReference type="ARBA" id="ARBA00023125"/>
    </source>
</evidence>
<dbReference type="InterPro" id="IPR036388">
    <property type="entry name" value="WH-like_DNA-bd_sf"/>
</dbReference>
<proteinExistence type="predicted"/>
<dbReference type="SUPFAM" id="SSF46785">
    <property type="entry name" value="Winged helix' DNA-binding domain"/>
    <property type="match status" value="1"/>
</dbReference>
<dbReference type="CDD" id="cd00090">
    <property type="entry name" value="HTH_ARSR"/>
    <property type="match status" value="1"/>
</dbReference>
<evidence type="ECO:0000259" key="4">
    <source>
        <dbReference type="PROSITE" id="PS50995"/>
    </source>
</evidence>
<dbReference type="AlphaFoldDB" id="A0AA47IR19"/>
<protein>
    <submittedName>
        <fullName evidence="5">MarR family transcriptional regulator</fullName>
    </submittedName>
</protein>
<keyword evidence="1" id="KW-0805">Transcription regulation</keyword>
<name>A0AA47IR19_ACTNA</name>
<dbReference type="PANTHER" id="PTHR42756">
    <property type="entry name" value="TRANSCRIPTIONAL REGULATOR, MARR"/>
    <property type="match status" value="1"/>
</dbReference>
<dbReference type="InterPro" id="IPR036390">
    <property type="entry name" value="WH_DNA-bd_sf"/>
</dbReference>